<dbReference type="AlphaFoldDB" id="A0A7I7QXV5"/>
<dbReference type="Pfam" id="PF00392">
    <property type="entry name" value="GntR"/>
    <property type="match status" value="1"/>
</dbReference>
<evidence type="ECO:0000313" key="5">
    <source>
        <dbReference type="EMBL" id="BBY30680.1"/>
    </source>
</evidence>
<dbReference type="InterPro" id="IPR050679">
    <property type="entry name" value="Bact_HTH_transcr_reg"/>
</dbReference>
<dbReference type="EMBL" id="AP022588">
    <property type="protein sequence ID" value="BBY30680.1"/>
    <property type="molecule type" value="Genomic_DNA"/>
</dbReference>
<keyword evidence="6" id="KW-1185">Reference proteome</keyword>
<dbReference type="CDD" id="cd07377">
    <property type="entry name" value="WHTH_GntR"/>
    <property type="match status" value="1"/>
</dbReference>
<accession>A0A7I7QXV5</accession>
<dbReference type="Pfam" id="PF07702">
    <property type="entry name" value="UTRA"/>
    <property type="match status" value="1"/>
</dbReference>
<evidence type="ECO:0000256" key="3">
    <source>
        <dbReference type="ARBA" id="ARBA00023163"/>
    </source>
</evidence>
<keyword evidence="3" id="KW-0804">Transcription</keyword>
<evidence type="ECO:0000256" key="1">
    <source>
        <dbReference type="ARBA" id="ARBA00023015"/>
    </source>
</evidence>
<dbReference type="RefSeq" id="WP_163800274.1">
    <property type="nucleotide sequence ID" value="NZ_AP022588.1"/>
</dbReference>
<gene>
    <name evidence="5" type="ORF">MSEDJ_47760</name>
</gene>
<evidence type="ECO:0000256" key="2">
    <source>
        <dbReference type="ARBA" id="ARBA00023125"/>
    </source>
</evidence>
<dbReference type="Gene3D" id="1.10.10.10">
    <property type="entry name" value="Winged helix-like DNA-binding domain superfamily/Winged helix DNA-binding domain"/>
    <property type="match status" value="1"/>
</dbReference>
<dbReference type="SUPFAM" id="SSF46785">
    <property type="entry name" value="Winged helix' DNA-binding domain"/>
    <property type="match status" value="1"/>
</dbReference>
<name>A0A7I7QXV5_9MYCO</name>
<dbReference type="GO" id="GO:0045892">
    <property type="term" value="P:negative regulation of DNA-templated transcription"/>
    <property type="evidence" value="ECO:0007669"/>
    <property type="project" value="TreeGrafter"/>
</dbReference>
<keyword evidence="1" id="KW-0805">Transcription regulation</keyword>
<dbReference type="PRINTS" id="PR00035">
    <property type="entry name" value="HTHGNTR"/>
</dbReference>
<proteinExistence type="predicted"/>
<keyword evidence="2" id="KW-0238">DNA-binding</keyword>
<dbReference type="Gene3D" id="3.40.1410.10">
    <property type="entry name" value="Chorismate lyase-like"/>
    <property type="match status" value="1"/>
</dbReference>
<reference evidence="5 6" key="1">
    <citation type="journal article" date="2019" name="Emerg. Microbes Infect.">
        <title>Comprehensive subspecies identification of 175 nontuberculous mycobacteria species based on 7547 genomic profiles.</title>
        <authorList>
            <person name="Matsumoto Y."/>
            <person name="Kinjo T."/>
            <person name="Motooka D."/>
            <person name="Nabeya D."/>
            <person name="Jung N."/>
            <person name="Uechi K."/>
            <person name="Horii T."/>
            <person name="Iida T."/>
            <person name="Fujita J."/>
            <person name="Nakamura S."/>
        </authorList>
    </citation>
    <scope>NUCLEOTIDE SEQUENCE [LARGE SCALE GENOMIC DNA]</scope>
    <source>
        <strain evidence="5 6">JCM 17899</strain>
    </source>
</reference>
<dbReference type="GO" id="GO:0003677">
    <property type="term" value="F:DNA binding"/>
    <property type="evidence" value="ECO:0007669"/>
    <property type="project" value="UniProtKB-KW"/>
</dbReference>
<dbReference type="SUPFAM" id="SSF64288">
    <property type="entry name" value="Chorismate lyase-like"/>
    <property type="match status" value="1"/>
</dbReference>
<dbReference type="PANTHER" id="PTHR44846:SF17">
    <property type="entry name" value="GNTR-FAMILY TRANSCRIPTIONAL REGULATOR"/>
    <property type="match status" value="1"/>
</dbReference>
<organism evidence="5 6">
    <name type="scientific">Mycolicibacterium sediminis</name>
    <dbReference type="NCBI Taxonomy" id="1286180"/>
    <lineage>
        <taxon>Bacteria</taxon>
        <taxon>Bacillati</taxon>
        <taxon>Actinomycetota</taxon>
        <taxon>Actinomycetes</taxon>
        <taxon>Mycobacteriales</taxon>
        <taxon>Mycobacteriaceae</taxon>
        <taxon>Mycolicibacterium</taxon>
    </lineage>
</organism>
<sequence>MVGHTTGNRRGPRLKHQYVAAEIREAIMTGAYADGTLLPGENVLAEKFSVSRSTIRGALEGLAADNLIATRTGIGSFVTFDGASLDQVPGWGLALAMGGVDADVEIIRAETVVDPELAAEVTSASLEFLALDRIRRLSDGRAISLERSRVPATGVLARVPEDGLVDDSLTATMNAAGVVAASGDQWIAVAPLNAEDARLLGRERGTVFLTAVRLARDADGGFVEKVVSWLDPERFRLHVRFGG</sequence>
<dbReference type="InterPro" id="IPR028978">
    <property type="entry name" value="Chorismate_lyase_/UTRA_dom_sf"/>
</dbReference>
<dbReference type="PROSITE" id="PS50949">
    <property type="entry name" value="HTH_GNTR"/>
    <property type="match status" value="1"/>
</dbReference>
<dbReference type="SMART" id="SM00345">
    <property type="entry name" value="HTH_GNTR"/>
    <property type="match status" value="1"/>
</dbReference>
<dbReference type="Proteomes" id="UP000467193">
    <property type="component" value="Chromosome"/>
</dbReference>
<dbReference type="InterPro" id="IPR000524">
    <property type="entry name" value="Tscrpt_reg_HTH_GntR"/>
</dbReference>
<dbReference type="KEGG" id="msei:MSEDJ_47760"/>
<evidence type="ECO:0000259" key="4">
    <source>
        <dbReference type="PROSITE" id="PS50949"/>
    </source>
</evidence>
<dbReference type="PANTHER" id="PTHR44846">
    <property type="entry name" value="MANNOSYL-D-GLYCERATE TRANSPORT/METABOLISM SYSTEM REPRESSOR MNGR-RELATED"/>
    <property type="match status" value="1"/>
</dbReference>
<dbReference type="InterPro" id="IPR011663">
    <property type="entry name" value="UTRA"/>
</dbReference>
<dbReference type="GO" id="GO:0003700">
    <property type="term" value="F:DNA-binding transcription factor activity"/>
    <property type="evidence" value="ECO:0007669"/>
    <property type="project" value="InterPro"/>
</dbReference>
<dbReference type="InterPro" id="IPR036390">
    <property type="entry name" value="WH_DNA-bd_sf"/>
</dbReference>
<dbReference type="InterPro" id="IPR036388">
    <property type="entry name" value="WH-like_DNA-bd_sf"/>
</dbReference>
<feature type="domain" description="HTH gntR-type" evidence="4">
    <location>
        <begin position="13"/>
        <end position="81"/>
    </location>
</feature>
<protein>
    <submittedName>
        <fullName evidence="5">GntR family transcriptional regulator</fullName>
    </submittedName>
</protein>
<dbReference type="SMART" id="SM00866">
    <property type="entry name" value="UTRA"/>
    <property type="match status" value="1"/>
</dbReference>
<evidence type="ECO:0000313" key="6">
    <source>
        <dbReference type="Proteomes" id="UP000467193"/>
    </source>
</evidence>